<accession>A0A9J6E6Z3</accession>
<dbReference type="SUPFAM" id="SSF54001">
    <property type="entry name" value="Cysteine proteinases"/>
    <property type="match status" value="1"/>
</dbReference>
<gene>
    <name evidence="1" type="ORF">HPB51_004872</name>
</gene>
<dbReference type="AlphaFoldDB" id="A0A9J6E6Z3"/>
<name>A0A9J6E6Z3_RHIMP</name>
<evidence type="ECO:0000313" key="2">
    <source>
        <dbReference type="Proteomes" id="UP000821866"/>
    </source>
</evidence>
<dbReference type="EMBL" id="JABSTU010000005">
    <property type="protein sequence ID" value="KAH8029837.1"/>
    <property type="molecule type" value="Genomic_DNA"/>
</dbReference>
<evidence type="ECO:0000313" key="1">
    <source>
        <dbReference type="EMBL" id="KAH8029837.1"/>
    </source>
</evidence>
<proteinExistence type="predicted"/>
<keyword evidence="2" id="KW-1185">Reference proteome</keyword>
<comment type="caution">
    <text evidence="1">The sequence shown here is derived from an EMBL/GenBank/DDBJ whole genome shotgun (WGS) entry which is preliminary data.</text>
</comment>
<reference evidence="1" key="2">
    <citation type="submission" date="2021-09" db="EMBL/GenBank/DDBJ databases">
        <authorList>
            <person name="Jia N."/>
            <person name="Wang J."/>
            <person name="Shi W."/>
            <person name="Du L."/>
            <person name="Sun Y."/>
            <person name="Zhan W."/>
            <person name="Jiang J."/>
            <person name="Wang Q."/>
            <person name="Zhang B."/>
            <person name="Ji P."/>
            <person name="Sakyi L.B."/>
            <person name="Cui X."/>
            <person name="Yuan T."/>
            <person name="Jiang B."/>
            <person name="Yang W."/>
            <person name="Lam T.T.-Y."/>
            <person name="Chang Q."/>
            <person name="Ding S."/>
            <person name="Wang X."/>
            <person name="Zhu J."/>
            <person name="Ruan X."/>
            <person name="Zhao L."/>
            <person name="Wei J."/>
            <person name="Que T."/>
            <person name="Du C."/>
            <person name="Cheng J."/>
            <person name="Dai P."/>
            <person name="Han X."/>
            <person name="Huang E."/>
            <person name="Gao Y."/>
            <person name="Liu J."/>
            <person name="Shao H."/>
            <person name="Ye R."/>
            <person name="Li L."/>
            <person name="Wei W."/>
            <person name="Wang X."/>
            <person name="Wang C."/>
            <person name="Huo Q."/>
            <person name="Li W."/>
            <person name="Guo W."/>
            <person name="Chen H."/>
            <person name="Chen S."/>
            <person name="Zhou L."/>
            <person name="Zhou L."/>
            <person name="Ni X."/>
            <person name="Tian J."/>
            <person name="Zhou Y."/>
            <person name="Sheng Y."/>
            <person name="Liu T."/>
            <person name="Pan Y."/>
            <person name="Xia L."/>
            <person name="Li J."/>
            <person name="Zhao F."/>
            <person name="Cao W."/>
        </authorList>
    </citation>
    <scope>NUCLEOTIDE SEQUENCE</scope>
    <source>
        <strain evidence="1">Rmic-2018</strain>
        <tissue evidence="1">Larvae</tissue>
    </source>
</reference>
<dbReference type="Proteomes" id="UP000821866">
    <property type="component" value="Chromosome 3"/>
</dbReference>
<organism evidence="1 2">
    <name type="scientific">Rhipicephalus microplus</name>
    <name type="common">Cattle tick</name>
    <name type="synonym">Boophilus microplus</name>
    <dbReference type="NCBI Taxonomy" id="6941"/>
    <lineage>
        <taxon>Eukaryota</taxon>
        <taxon>Metazoa</taxon>
        <taxon>Ecdysozoa</taxon>
        <taxon>Arthropoda</taxon>
        <taxon>Chelicerata</taxon>
        <taxon>Arachnida</taxon>
        <taxon>Acari</taxon>
        <taxon>Parasitiformes</taxon>
        <taxon>Ixodida</taxon>
        <taxon>Ixodoidea</taxon>
        <taxon>Ixodidae</taxon>
        <taxon>Rhipicephalinae</taxon>
        <taxon>Rhipicephalus</taxon>
        <taxon>Boophilus</taxon>
    </lineage>
</organism>
<dbReference type="Gene3D" id="3.90.70.10">
    <property type="entry name" value="Cysteine proteinases"/>
    <property type="match status" value="1"/>
</dbReference>
<sequence>MAELWGASRSSTFLTVTISALAKLPFFKEILKDWLKQNEIRLQDSPAIELCSFLIDCDEDFAVTALGFQQAANILSTYFPEFVRCHAATQVGRCQQLFLLEVILLLKSATNISRSRGIHSPTPMHQLCLFDLQMAERHARAFGFNKGSADWRNFQKNNRSFIDEYFMVVETTVSRCYWCAEKIAVSKIEIAVDIYLPERQKDEQISMDLQTIIDHNFNQVRQVQVIELSRRCALGCWGSYEMMRLITRFPTYMVLRIQRADQHRQQKDRVILNEVVTIRNQSAVRPLAYYYVVSVFTRDSPQAASQRRNRVYSYHLYSNRWHMTEGNVLNILEFGAVNVPDVQQSLTTIILKRSSNTSLKRPAE</sequence>
<protein>
    <submittedName>
        <fullName evidence="1">Uncharacterized protein</fullName>
    </submittedName>
</protein>
<reference evidence="1" key="1">
    <citation type="journal article" date="2020" name="Cell">
        <title>Large-Scale Comparative Analyses of Tick Genomes Elucidate Their Genetic Diversity and Vector Capacities.</title>
        <authorList>
            <consortium name="Tick Genome and Microbiome Consortium (TIGMIC)"/>
            <person name="Jia N."/>
            <person name="Wang J."/>
            <person name="Shi W."/>
            <person name="Du L."/>
            <person name="Sun Y."/>
            <person name="Zhan W."/>
            <person name="Jiang J.F."/>
            <person name="Wang Q."/>
            <person name="Zhang B."/>
            <person name="Ji P."/>
            <person name="Bell-Sakyi L."/>
            <person name="Cui X.M."/>
            <person name="Yuan T.T."/>
            <person name="Jiang B.G."/>
            <person name="Yang W.F."/>
            <person name="Lam T.T."/>
            <person name="Chang Q.C."/>
            <person name="Ding S.J."/>
            <person name="Wang X.J."/>
            <person name="Zhu J.G."/>
            <person name="Ruan X.D."/>
            <person name="Zhao L."/>
            <person name="Wei J.T."/>
            <person name="Ye R.Z."/>
            <person name="Que T.C."/>
            <person name="Du C.H."/>
            <person name="Zhou Y.H."/>
            <person name="Cheng J.X."/>
            <person name="Dai P.F."/>
            <person name="Guo W.B."/>
            <person name="Han X.H."/>
            <person name="Huang E.J."/>
            <person name="Li L.F."/>
            <person name="Wei W."/>
            <person name="Gao Y.C."/>
            <person name="Liu J.Z."/>
            <person name="Shao H.Z."/>
            <person name="Wang X."/>
            <person name="Wang C.C."/>
            <person name="Yang T.C."/>
            <person name="Huo Q.B."/>
            <person name="Li W."/>
            <person name="Chen H.Y."/>
            <person name="Chen S.E."/>
            <person name="Zhou L.G."/>
            <person name="Ni X.B."/>
            <person name="Tian J.H."/>
            <person name="Sheng Y."/>
            <person name="Liu T."/>
            <person name="Pan Y.S."/>
            <person name="Xia L.Y."/>
            <person name="Li J."/>
            <person name="Zhao F."/>
            <person name="Cao W.C."/>
        </authorList>
    </citation>
    <scope>NUCLEOTIDE SEQUENCE</scope>
    <source>
        <strain evidence="1">Rmic-2018</strain>
    </source>
</reference>
<dbReference type="InterPro" id="IPR038765">
    <property type="entry name" value="Papain-like_cys_pep_sf"/>
</dbReference>